<feature type="region of interest" description="Disordered" evidence="1">
    <location>
        <begin position="102"/>
        <end position="140"/>
    </location>
</feature>
<accession>A0A6A0AAW2</accession>
<keyword evidence="2" id="KW-0813">Transport</keyword>
<keyword evidence="2" id="KW-0406">Ion transport</keyword>
<gene>
    <name evidence="2" type="ORF">HaLaN_28705</name>
</gene>
<protein>
    <submittedName>
        <fullName evidence="2">ATP-sensitive inward rectifier potassium channel 11</fullName>
    </submittedName>
</protein>
<proteinExistence type="predicted"/>
<keyword evidence="2" id="KW-0407">Ion channel</keyword>
<feature type="compositionally biased region" description="Polar residues" evidence="1">
    <location>
        <begin position="129"/>
        <end position="140"/>
    </location>
</feature>
<evidence type="ECO:0000313" key="2">
    <source>
        <dbReference type="EMBL" id="GFH29950.1"/>
    </source>
</evidence>
<dbReference type="EMBL" id="BLLF01004609">
    <property type="protein sequence ID" value="GFH29950.1"/>
    <property type="molecule type" value="Genomic_DNA"/>
</dbReference>
<feature type="compositionally biased region" description="Polar residues" evidence="1">
    <location>
        <begin position="102"/>
        <end position="119"/>
    </location>
</feature>
<dbReference type="Proteomes" id="UP000485058">
    <property type="component" value="Unassembled WGS sequence"/>
</dbReference>
<keyword evidence="3" id="KW-1185">Reference proteome</keyword>
<organism evidence="2 3">
    <name type="scientific">Haematococcus lacustris</name>
    <name type="common">Green alga</name>
    <name type="synonym">Haematococcus pluvialis</name>
    <dbReference type="NCBI Taxonomy" id="44745"/>
    <lineage>
        <taxon>Eukaryota</taxon>
        <taxon>Viridiplantae</taxon>
        <taxon>Chlorophyta</taxon>
        <taxon>core chlorophytes</taxon>
        <taxon>Chlorophyceae</taxon>
        <taxon>CS clade</taxon>
        <taxon>Chlamydomonadales</taxon>
        <taxon>Haematococcaceae</taxon>
        <taxon>Haematococcus</taxon>
    </lineage>
</organism>
<dbReference type="AlphaFoldDB" id="A0A6A0AAW2"/>
<reference evidence="2 3" key="1">
    <citation type="submission" date="2020-02" db="EMBL/GenBank/DDBJ databases">
        <title>Draft genome sequence of Haematococcus lacustris strain NIES-144.</title>
        <authorList>
            <person name="Morimoto D."/>
            <person name="Nakagawa S."/>
            <person name="Yoshida T."/>
            <person name="Sawayama S."/>
        </authorList>
    </citation>
    <scope>NUCLEOTIDE SEQUENCE [LARGE SCALE GENOMIC DNA]</scope>
    <source>
        <strain evidence="2 3">NIES-144</strain>
    </source>
</reference>
<comment type="caution">
    <text evidence="2">The sequence shown here is derived from an EMBL/GenBank/DDBJ whole genome shotgun (WGS) entry which is preliminary data.</text>
</comment>
<sequence length="140" mass="15458">MGEPSGFTRMRGRGESTTTAELLERLGRAAKAPLQQLSKMRFPFKAPSLIDRSAPYFSGIKRFGLPKLIAYYKDPFHTLLNLPWGHFIAVFFATYMTEQEALSSPSNPKQGGSSVTLPSQAAWKPPAPNSVNIVSPMSWP</sequence>
<evidence type="ECO:0000256" key="1">
    <source>
        <dbReference type="SAM" id="MobiDB-lite"/>
    </source>
</evidence>
<dbReference type="GO" id="GO:0034220">
    <property type="term" value="P:monoatomic ion transmembrane transport"/>
    <property type="evidence" value="ECO:0007669"/>
    <property type="project" value="UniProtKB-KW"/>
</dbReference>
<name>A0A6A0AAW2_HAELA</name>
<evidence type="ECO:0000313" key="3">
    <source>
        <dbReference type="Proteomes" id="UP000485058"/>
    </source>
</evidence>